<dbReference type="InterPro" id="IPR005039">
    <property type="entry name" value="Ant_C"/>
</dbReference>
<evidence type="ECO:0000259" key="1">
    <source>
        <dbReference type="Pfam" id="PF03374"/>
    </source>
</evidence>
<sequence>MPNLQTFDKRVLTMTSRDIAELVESRHDDTKRSIERLAERGVIELPPLAEIPTATKPVQVYVFSGEQGKRDSIVVVAQLSPEFTARLVDRWQELEAQVAKPALPDFSNPAEAARAWAAQYEQRLALAAKVAEDAPKVEFYHDVTGSDNAIDMATVAKVLNRGIGRNRLFAFLRDEGVLDSRNAPYQRFIDMGWFRQVETKWQKPNGDWQIGIKTVVFQKGVEGIARLLDKKEAA</sequence>
<proteinExistence type="predicted"/>
<organism evidence="2 3">
    <name type="scientific">Cardiobacterium hominis</name>
    <dbReference type="NCBI Taxonomy" id="2718"/>
    <lineage>
        <taxon>Bacteria</taxon>
        <taxon>Pseudomonadati</taxon>
        <taxon>Pseudomonadota</taxon>
        <taxon>Gammaproteobacteria</taxon>
        <taxon>Cardiobacteriales</taxon>
        <taxon>Cardiobacteriaceae</taxon>
        <taxon>Cardiobacterium</taxon>
    </lineage>
</organism>
<accession>A0A1C3H449</accession>
<feature type="domain" description="Antirepressor protein C-terminal" evidence="1">
    <location>
        <begin position="128"/>
        <end position="230"/>
    </location>
</feature>
<protein>
    <submittedName>
        <fullName evidence="2">Antirepressor [Bacteriophage A118]</fullName>
    </submittedName>
</protein>
<evidence type="ECO:0000313" key="3">
    <source>
        <dbReference type="Proteomes" id="UP000190837"/>
    </source>
</evidence>
<dbReference type="GO" id="GO:0003677">
    <property type="term" value="F:DNA binding"/>
    <property type="evidence" value="ECO:0007669"/>
    <property type="project" value="InterPro"/>
</dbReference>
<reference evidence="3" key="1">
    <citation type="submission" date="2016-04" db="EMBL/GenBank/DDBJ databases">
        <authorList>
            <person name="Tagini F."/>
        </authorList>
    </citation>
    <scope>NUCLEOTIDE SEQUENCE [LARGE SCALE GENOMIC DNA]</scope>
    <source>
        <strain evidence="3">CHUV0807</strain>
    </source>
</reference>
<gene>
    <name evidence="2" type="ORF">CHUV0807_1147</name>
</gene>
<evidence type="ECO:0000313" key="2">
    <source>
        <dbReference type="EMBL" id="SAM63686.1"/>
    </source>
</evidence>
<dbReference type="Proteomes" id="UP000190837">
    <property type="component" value="Unassembled WGS sequence"/>
</dbReference>
<dbReference type="AlphaFoldDB" id="A0A1C3H449"/>
<dbReference type="RefSeq" id="WP_218669926.1">
    <property type="nucleotide sequence ID" value="NZ_FKLO01000043.1"/>
</dbReference>
<dbReference type="Pfam" id="PF03374">
    <property type="entry name" value="ANT"/>
    <property type="match status" value="1"/>
</dbReference>
<dbReference type="EMBL" id="FKLO01000043">
    <property type="protein sequence ID" value="SAM63686.1"/>
    <property type="molecule type" value="Genomic_DNA"/>
</dbReference>
<name>A0A1C3H449_9GAMM</name>